<sequence>MKTKISLNDFITSLEYVINDGIYYKDDIDFVYPTCIHRDGDVLKITLSDEGRMNVTVSV</sequence>
<dbReference type="AlphaFoldDB" id="A0A6M3LRS6"/>
<protein>
    <submittedName>
        <fullName evidence="1">Uncharacterized protein</fullName>
    </submittedName>
</protein>
<accession>A0A6M3LRS6</accession>
<reference evidence="1" key="1">
    <citation type="submission" date="2020-03" db="EMBL/GenBank/DDBJ databases">
        <title>The deep terrestrial virosphere.</title>
        <authorList>
            <person name="Holmfeldt K."/>
            <person name="Nilsson E."/>
            <person name="Simone D."/>
            <person name="Lopez-Fernandez M."/>
            <person name="Wu X."/>
            <person name="de Brujin I."/>
            <person name="Lundin D."/>
            <person name="Andersson A."/>
            <person name="Bertilsson S."/>
            <person name="Dopson M."/>
        </authorList>
    </citation>
    <scope>NUCLEOTIDE SEQUENCE</scope>
    <source>
        <strain evidence="1">MM415B05737</strain>
    </source>
</reference>
<organism evidence="1">
    <name type="scientific">viral metagenome</name>
    <dbReference type="NCBI Taxonomy" id="1070528"/>
    <lineage>
        <taxon>unclassified sequences</taxon>
        <taxon>metagenomes</taxon>
        <taxon>organismal metagenomes</taxon>
    </lineage>
</organism>
<proteinExistence type="predicted"/>
<name>A0A6M3LRS6_9ZZZZ</name>
<dbReference type="EMBL" id="MT143549">
    <property type="protein sequence ID" value="QJA98057.1"/>
    <property type="molecule type" value="Genomic_DNA"/>
</dbReference>
<gene>
    <name evidence="1" type="ORF">MM415B05737_0003</name>
</gene>
<evidence type="ECO:0000313" key="1">
    <source>
        <dbReference type="EMBL" id="QJA98057.1"/>
    </source>
</evidence>